<dbReference type="InParanoid" id="C3YF37"/>
<proteinExistence type="predicted"/>
<protein>
    <submittedName>
        <fullName evidence="1">Uncharacterized protein</fullName>
    </submittedName>
</protein>
<reference evidence="1" key="1">
    <citation type="journal article" date="2008" name="Nature">
        <title>The amphioxus genome and the evolution of the chordate karyotype.</title>
        <authorList>
            <consortium name="US DOE Joint Genome Institute (JGI-PGF)"/>
            <person name="Putnam N.H."/>
            <person name="Butts T."/>
            <person name="Ferrier D.E.K."/>
            <person name="Furlong R.F."/>
            <person name="Hellsten U."/>
            <person name="Kawashima T."/>
            <person name="Robinson-Rechavi M."/>
            <person name="Shoguchi E."/>
            <person name="Terry A."/>
            <person name="Yu J.-K."/>
            <person name="Benito-Gutierrez E.L."/>
            <person name="Dubchak I."/>
            <person name="Garcia-Fernandez J."/>
            <person name="Gibson-Brown J.J."/>
            <person name="Grigoriev I.V."/>
            <person name="Horton A.C."/>
            <person name="de Jong P.J."/>
            <person name="Jurka J."/>
            <person name="Kapitonov V.V."/>
            <person name="Kohara Y."/>
            <person name="Kuroki Y."/>
            <person name="Lindquist E."/>
            <person name="Lucas S."/>
            <person name="Osoegawa K."/>
            <person name="Pennacchio L.A."/>
            <person name="Salamov A.A."/>
            <person name="Satou Y."/>
            <person name="Sauka-Spengler T."/>
            <person name="Schmutz J."/>
            <person name="Shin-I T."/>
            <person name="Toyoda A."/>
            <person name="Bronner-Fraser M."/>
            <person name="Fujiyama A."/>
            <person name="Holland L.Z."/>
            <person name="Holland P.W.H."/>
            <person name="Satoh N."/>
            <person name="Rokhsar D.S."/>
        </authorList>
    </citation>
    <scope>NUCLEOTIDE SEQUENCE [LARGE SCALE GENOMIC DNA]</scope>
    <source>
        <strain evidence="1">S238N-H82</strain>
        <tissue evidence="1">Testes</tissue>
    </source>
</reference>
<accession>C3YF37</accession>
<sequence length="159" mass="17623">MATETILTPGVEGLFQRKRSNAQILSDPRVLAHLQQLHDTAQANGHLLGQEDAPDRDHLPETIANYNRRNPMEAFKVVLINCNQTEHSLLLSAPRLVYNHHSAHLETQVRPFTPVLPVAPAYPGYLHAPYGPAGRGGHSVGVRVVKKGNERWQTSHPCP</sequence>
<dbReference type="EMBL" id="GG666508">
    <property type="protein sequence ID" value="EEN61039.1"/>
    <property type="molecule type" value="Genomic_DNA"/>
</dbReference>
<evidence type="ECO:0000313" key="1">
    <source>
        <dbReference type="EMBL" id="EEN61039.1"/>
    </source>
</evidence>
<name>C3YF37_BRAFL</name>
<gene>
    <name evidence="1" type="ORF">BRAFLDRAFT_85171</name>
</gene>
<dbReference type="AlphaFoldDB" id="C3YF37"/>
<organism>
    <name type="scientific">Branchiostoma floridae</name>
    <name type="common">Florida lancelet</name>
    <name type="synonym">Amphioxus</name>
    <dbReference type="NCBI Taxonomy" id="7739"/>
    <lineage>
        <taxon>Eukaryota</taxon>
        <taxon>Metazoa</taxon>
        <taxon>Chordata</taxon>
        <taxon>Cephalochordata</taxon>
        <taxon>Leptocardii</taxon>
        <taxon>Amphioxiformes</taxon>
        <taxon>Branchiostomatidae</taxon>
        <taxon>Branchiostoma</taxon>
    </lineage>
</organism>